<comment type="caution">
    <text evidence="2">The sequence shown here is derived from an EMBL/GenBank/DDBJ whole genome shotgun (WGS) entry which is preliminary data.</text>
</comment>
<feature type="region of interest" description="Disordered" evidence="1">
    <location>
        <begin position="30"/>
        <end position="97"/>
    </location>
</feature>
<feature type="compositionally biased region" description="Low complexity" evidence="1">
    <location>
        <begin position="74"/>
        <end position="85"/>
    </location>
</feature>
<reference evidence="2 3" key="1">
    <citation type="submission" date="2024-02" db="EMBL/GenBank/DDBJ databases">
        <authorList>
            <person name="Vignale AGUSTIN F."/>
            <person name="Sosa J E."/>
            <person name="Modenutti C."/>
        </authorList>
    </citation>
    <scope>NUCLEOTIDE SEQUENCE [LARGE SCALE GENOMIC DNA]</scope>
</reference>
<evidence type="ECO:0000256" key="1">
    <source>
        <dbReference type="SAM" id="MobiDB-lite"/>
    </source>
</evidence>
<evidence type="ECO:0000313" key="2">
    <source>
        <dbReference type="EMBL" id="CAK9141464.1"/>
    </source>
</evidence>
<gene>
    <name evidence="2" type="ORF">ILEXP_LOCUS9049</name>
</gene>
<dbReference type="EMBL" id="CAUOFW020001136">
    <property type="protein sequence ID" value="CAK9141464.1"/>
    <property type="molecule type" value="Genomic_DNA"/>
</dbReference>
<feature type="compositionally biased region" description="Polar residues" evidence="1">
    <location>
        <begin position="129"/>
        <end position="138"/>
    </location>
</feature>
<accession>A0ABC8R925</accession>
<evidence type="ECO:0000313" key="3">
    <source>
        <dbReference type="Proteomes" id="UP001642360"/>
    </source>
</evidence>
<protein>
    <submittedName>
        <fullName evidence="2">Uncharacterized protein</fullName>
    </submittedName>
</protein>
<dbReference type="Proteomes" id="UP001642360">
    <property type="component" value="Unassembled WGS sequence"/>
</dbReference>
<organism evidence="2 3">
    <name type="scientific">Ilex paraguariensis</name>
    <name type="common">yerba mate</name>
    <dbReference type="NCBI Taxonomy" id="185542"/>
    <lineage>
        <taxon>Eukaryota</taxon>
        <taxon>Viridiplantae</taxon>
        <taxon>Streptophyta</taxon>
        <taxon>Embryophyta</taxon>
        <taxon>Tracheophyta</taxon>
        <taxon>Spermatophyta</taxon>
        <taxon>Magnoliopsida</taxon>
        <taxon>eudicotyledons</taxon>
        <taxon>Gunneridae</taxon>
        <taxon>Pentapetalae</taxon>
        <taxon>asterids</taxon>
        <taxon>campanulids</taxon>
        <taxon>Aquifoliales</taxon>
        <taxon>Aquifoliaceae</taxon>
        <taxon>Ilex</taxon>
    </lineage>
</organism>
<proteinExistence type="predicted"/>
<feature type="compositionally biased region" description="Basic and acidic residues" evidence="1">
    <location>
        <begin position="33"/>
        <end position="44"/>
    </location>
</feature>
<keyword evidence="3" id="KW-1185">Reference proteome</keyword>
<sequence length="230" mass="25529">MNTKHSSSRVLGQRSIPSTFLFRSSNRSNDYTEYVKAKPPEKGSRVSLSDFLDRKLQKSSVPPKSVQGKERPFSSPLGSSNVSGSTEVQNDDKERGEAEVNGAFDAVFEKFKHTRKENEDCIGLCTNGEVGSSSTDDVQPSRKRSRPFEGGEYKQSAHKLLVALGDDLRNKPKVKKSFASNEKSRKLFNHYANGSGWWDCDMEGVDNDEVGCNEVWEGLGSTTLGGLEWH</sequence>
<name>A0ABC8R925_9AQUA</name>
<dbReference type="PANTHER" id="PTHR38382">
    <property type="entry name" value="RNA-BINDING PROTEIN"/>
    <property type="match status" value="1"/>
</dbReference>
<dbReference type="AlphaFoldDB" id="A0ABC8R925"/>
<feature type="region of interest" description="Disordered" evidence="1">
    <location>
        <begin position="129"/>
        <end position="150"/>
    </location>
</feature>
<dbReference type="PANTHER" id="PTHR38382:SF1">
    <property type="entry name" value="RNA-BINDING PROTEIN"/>
    <property type="match status" value="1"/>
</dbReference>